<comment type="caution">
    <text evidence="1">The sequence shown here is derived from an EMBL/GenBank/DDBJ whole genome shotgun (WGS) entry which is preliminary data.</text>
</comment>
<proteinExistence type="predicted"/>
<dbReference type="Proteomes" id="UP000708148">
    <property type="component" value="Unassembled WGS sequence"/>
</dbReference>
<evidence type="ECO:0000313" key="2">
    <source>
        <dbReference type="Proteomes" id="UP000708148"/>
    </source>
</evidence>
<accession>A0A8S1JAA8</accession>
<sequence length="104" mass="11215">MIWLGGGQLLPHGRCGLAPGSNDIAVARTMLLILLLTCGDENRRALPWKDAWGGICFVLHGRGRSAANATIATKVCGAHLTNTKLRHAVQSWQIRCCSRGPLSR</sequence>
<protein>
    <submittedName>
        <fullName evidence="1">Uncharacterized protein</fullName>
    </submittedName>
</protein>
<keyword evidence="2" id="KW-1185">Reference proteome</keyword>
<dbReference type="AlphaFoldDB" id="A0A8S1JAA8"/>
<name>A0A8S1JAA8_9CHLO</name>
<reference evidence="1" key="1">
    <citation type="submission" date="2020-12" db="EMBL/GenBank/DDBJ databases">
        <authorList>
            <person name="Iha C."/>
        </authorList>
    </citation>
    <scope>NUCLEOTIDE SEQUENCE</scope>
</reference>
<gene>
    <name evidence="1" type="ORF">OSTQU699_LOCUS7692</name>
</gene>
<evidence type="ECO:0000313" key="1">
    <source>
        <dbReference type="EMBL" id="CAD7702335.1"/>
    </source>
</evidence>
<dbReference type="EMBL" id="CAJHUC010001793">
    <property type="protein sequence ID" value="CAD7702335.1"/>
    <property type="molecule type" value="Genomic_DNA"/>
</dbReference>
<organism evidence="1 2">
    <name type="scientific">Ostreobium quekettii</name>
    <dbReference type="NCBI Taxonomy" id="121088"/>
    <lineage>
        <taxon>Eukaryota</taxon>
        <taxon>Viridiplantae</taxon>
        <taxon>Chlorophyta</taxon>
        <taxon>core chlorophytes</taxon>
        <taxon>Ulvophyceae</taxon>
        <taxon>TCBD clade</taxon>
        <taxon>Bryopsidales</taxon>
        <taxon>Ostreobineae</taxon>
        <taxon>Ostreobiaceae</taxon>
        <taxon>Ostreobium</taxon>
    </lineage>
</organism>